<keyword evidence="3" id="KW-1185">Reference proteome</keyword>
<organism evidence="2 3">
    <name type="scientific">Trypanosoma congolense (strain IL3000)</name>
    <dbReference type="NCBI Taxonomy" id="1068625"/>
    <lineage>
        <taxon>Eukaryota</taxon>
        <taxon>Discoba</taxon>
        <taxon>Euglenozoa</taxon>
        <taxon>Kinetoplastea</taxon>
        <taxon>Metakinetoplastina</taxon>
        <taxon>Trypanosomatida</taxon>
        <taxon>Trypanosomatidae</taxon>
        <taxon>Trypanosoma</taxon>
        <taxon>Nannomonas</taxon>
    </lineage>
</organism>
<feature type="transmembrane region" description="Helical" evidence="1">
    <location>
        <begin position="81"/>
        <end position="100"/>
    </location>
</feature>
<evidence type="ECO:0000313" key="2">
    <source>
        <dbReference type="EMBL" id="CCD15132.1"/>
    </source>
</evidence>
<keyword evidence="1" id="KW-1133">Transmembrane helix</keyword>
<dbReference type="AlphaFoldDB" id="F9WCY4"/>
<accession>F9WCY4</accession>
<proteinExistence type="predicted"/>
<dbReference type="EMBL" id="CAEQ01001786">
    <property type="protein sequence ID" value="CCD15132.1"/>
    <property type="molecule type" value="Genomic_DNA"/>
</dbReference>
<dbReference type="Proteomes" id="UP000000702">
    <property type="component" value="Unassembled WGS sequence"/>
</dbReference>
<dbReference type="VEuPathDB" id="TriTrypDB:TcIL3000_0_56920"/>
<evidence type="ECO:0000256" key="1">
    <source>
        <dbReference type="SAM" id="Phobius"/>
    </source>
</evidence>
<keyword evidence="1" id="KW-0812">Transmembrane</keyword>
<comment type="caution">
    <text evidence="2">The sequence shown here is derived from an EMBL/GenBank/DDBJ whole genome shotgun (WGS) entry which is preliminary data.</text>
</comment>
<evidence type="ECO:0000313" key="3">
    <source>
        <dbReference type="Proteomes" id="UP000000702"/>
    </source>
</evidence>
<name>F9WCY4_TRYCI</name>
<gene>
    <name evidence="2" type="ORF">TCIL3000_0_56920</name>
</gene>
<reference evidence="3" key="1">
    <citation type="submission" date="2011-07" db="EMBL/GenBank/DDBJ databases">
        <title>Divergent evolution of antigenic variation in African trypanosomes.</title>
        <authorList>
            <person name="Jackson A.P."/>
            <person name="Berry A."/>
            <person name="Allison H.C."/>
            <person name="Burton P."/>
            <person name="Anderson J."/>
            <person name="Aslett M."/>
            <person name="Brown R."/>
            <person name="Corton N."/>
            <person name="Harris D."/>
            <person name="Hauser H."/>
            <person name="Gamble J."/>
            <person name="Gilderthorp R."/>
            <person name="McQuillan J."/>
            <person name="Quail M.A."/>
            <person name="Sanders M."/>
            <person name="Van Tonder A."/>
            <person name="Ginger M.L."/>
            <person name="Donelson J.E."/>
            <person name="Field M.C."/>
            <person name="Barry J.D."/>
            <person name="Berriman M."/>
            <person name="Hertz-Fowler C."/>
        </authorList>
    </citation>
    <scope>NUCLEOTIDE SEQUENCE [LARGE SCALE GENOMIC DNA]</scope>
    <source>
        <strain evidence="3">IL3000</strain>
    </source>
</reference>
<protein>
    <submittedName>
        <fullName evidence="2">WGS project CAEQ00000000 data, annotated contig 2290</fullName>
    </submittedName>
</protein>
<sequence>MGSTLIDQRPMRWSGYRLLGNLFYAVMYLDTLDEFPKHRKVYHAFMTPYGGRAPPSGFERSPYVSAILLVPHFSMDMGHYVIVRVLIQVLTILLAVTHITESHGSLHYFRERCTLLNGEVWKWHKHFINIQTISRTAVERGRRSIGNIHISS</sequence>
<reference evidence="2 3" key="2">
    <citation type="journal article" date="2012" name="Proc. Natl. Acad. Sci. U.S.A.">
        <title>Antigenic diversity is generated by distinct evolutionary mechanisms in African trypanosome species.</title>
        <authorList>
            <person name="Jackson A.P."/>
            <person name="Berry A."/>
            <person name="Aslett M."/>
            <person name="Allison H.C."/>
            <person name="Burton P."/>
            <person name="Vavrova-Anderson J."/>
            <person name="Brown R."/>
            <person name="Browne H."/>
            <person name="Corton N."/>
            <person name="Hauser H."/>
            <person name="Gamble J."/>
            <person name="Gilderthorp R."/>
            <person name="Marcello L."/>
            <person name="McQuillan J."/>
            <person name="Otto T.D."/>
            <person name="Quail M.A."/>
            <person name="Sanders M.J."/>
            <person name="van Tonder A."/>
            <person name="Ginger M.L."/>
            <person name="Field M.C."/>
            <person name="Barry J.D."/>
            <person name="Hertz-Fowler C."/>
            <person name="Berriman M."/>
        </authorList>
    </citation>
    <scope>NUCLEOTIDE SEQUENCE [LARGE SCALE GENOMIC DNA]</scope>
    <source>
        <strain evidence="2 3">IL3000</strain>
    </source>
</reference>
<keyword evidence="1" id="KW-0472">Membrane</keyword>